<dbReference type="RefSeq" id="WP_221289375.1">
    <property type="nucleotide sequence ID" value="NZ_AP024597.1"/>
</dbReference>
<gene>
    <name evidence="7" type="ORF">KN1_06330</name>
</gene>
<dbReference type="Pfam" id="PF14697">
    <property type="entry name" value="Fer4_21"/>
    <property type="match status" value="1"/>
</dbReference>
<dbReference type="GO" id="GO:0051539">
    <property type="term" value="F:4 iron, 4 sulfur cluster binding"/>
    <property type="evidence" value="ECO:0007669"/>
    <property type="project" value="UniProtKB-KW"/>
</dbReference>
<keyword evidence="1" id="KW-0004">4Fe-4S</keyword>
<dbReference type="NCBIfam" id="NF004541">
    <property type="entry name" value="PRK05888.2-2"/>
    <property type="match status" value="1"/>
</dbReference>
<evidence type="ECO:0000256" key="2">
    <source>
        <dbReference type="ARBA" id="ARBA00022723"/>
    </source>
</evidence>
<dbReference type="Gene3D" id="3.30.70.3270">
    <property type="match status" value="1"/>
</dbReference>
<dbReference type="PROSITE" id="PS00198">
    <property type="entry name" value="4FE4S_FER_1"/>
    <property type="match status" value="2"/>
</dbReference>
<dbReference type="Proteomes" id="UP000825123">
    <property type="component" value="Chromosome"/>
</dbReference>
<sequence length="175" mass="19890">MDQVKEQDNNPKIKEYKKENPFRLFADHVQAVGAGLKYMVSPQRITVKYPEEALSLPTGYRGMIRLYKDICIGCTLCALICPADAMKMVTEEGKKLPSINYGRCVFCGFCVDVCPVDALKETRVHDATFTNRRDLVFRPDRFDQDFDSPAPVEGVVKKMKTVIDEKKGIKYVPDE</sequence>
<evidence type="ECO:0000256" key="5">
    <source>
        <dbReference type="ARBA" id="ARBA00023014"/>
    </source>
</evidence>
<dbReference type="GO" id="GO:0009060">
    <property type="term" value="P:aerobic respiration"/>
    <property type="evidence" value="ECO:0007669"/>
    <property type="project" value="TreeGrafter"/>
</dbReference>
<evidence type="ECO:0000256" key="3">
    <source>
        <dbReference type="ARBA" id="ARBA00022737"/>
    </source>
</evidence>
<dbReference type="GeneID" id="66162391"/>
<dbReference type="InterPro" id="IPR017896">
    <property type="entry name" value="4Fe4S_Fe-S-bd"/>
</dbReference>
<keyword evidence="2" id="KW-0479">Metal-binding</keyword>
<evidence type="ECO:0000259" key="6">
    <source>
        <dbReference type="PROSITE" id="PS51379"/>
    </source>
</evidence>
<organism evidence="7 8">
    <name type="scientific">Stygiolobus caldivivus</name>
    <dbReference type="NCBI Taxonomy" id="2824673"/>
    <lineage>
        <taxon>Archaea</taxon>
        <taxon>Thermoproteota</taxon>
        <taxon>Thermoprotei</taxon>
        <taxon>Sulfolobales</taxon>
        <taxon>Sulfolobaceae</taxon>
        <taxon>Stygiolobus</taxon>
    </lineage>
</organism>
<name>A0A8D5U5N5_9CREN</name>
<feature type="domain" description="4Fe-4S ferredoxin-type" evidence="6">
    <location>
        <begin position="95"/>
        <end position="124"/>
    </location>
</feature>
<dbReference type="PANTHER" id="PTHR10849">
    <property type="entry name" value="NADH DEHYDROGENASE UBIQUINONE IRON-SULFUR PROTEIN 8, MITOCHONDRIAL"/>
    <property type="match status" value="1"/>
</dbReference>
<evidence type="ECO:0000313" key="7">
    <source>
        <dbReference type="EMBL" id="BCU69336.1"/>
    </source>
</evidence>
<dbReference type="KEGG" id="csty:KN1_06330"/>
<protein>
    <submittedName>
        <fullName evidence="7">NADH-quinone oxidoreductase subunit I</fullName>
    </submittedName>
</protein>
<keyword evidence="8" id="KW-1185">Reference proteome</keyword>
<dbReference type="GO" id="GO:0003954">
    <property type="term" value="F:NADH dehydrogenase activity"/>
    <property type="evidence" value="ECO:0007669"/>
    <property type="project" value="TreeGrafter"/>
</dbReference>
<proteinExistence type="predicted"/>
<accession>A0A8D5U5N5</accession>
<dbReference type="GO" id="GO:0046872">
    <property type="term" value="F:metal ion binding"/>
    <property type="evidence" value="ECO:0007669"/>
    <property type="project" value="UniProtKB-KW"/>
</dbReference>
<dbReference type="NCBIfam" id="TIGR01971">
    <property type="entry name" value="NuoI"/>
    <property type="match status" value="1"/>
</dbReference>
<dbReference type="GO" id="GO:0016020">
    <property type="term" value="C:membrane"/>
    <property type="evidence" value="ECO:0007669"/>
    <property type="project" value="InterPro"/>
</dbReference>
<dbReference type="SUPFAM" id="SSF54862">
    <property type="entry name" value="4Fe-4S ferredoxins"/>
    <property type="match status" value="1"/>
</dbReference>
<keyword evidence="4" id="KW-0408">Iron</keyword>
<dbReference type="InterPro" id="IPR010226">
    <property type="entry name" value="NADH_quinone_OxRdtase_chainI"/>
</dbReference>
<dbReference type="AlphaFoldDB" id="A0A8D5U5N5"/>
<dbReference type="FunFam" id="3.30.70.3270:FF:000014">
    <property type="entry name" value="NADH dehydrogenase subunit I (NuoI)"/>
    <property type="match status" value="1"/>
</dbReference>
<keyword evidence="3" id="KW-0677">Repeat</keyword>
<dbReference type="InterPro" id="IPR017900">
    <property type="entry name" value="4Fe4S_Fe_S_CS"/>
</dbReference>
<dbReference type="PANTHER" id="PTHR10849:SF35">
    <property type="entry name" value="FORMATE HYDROGENLYASE SUBUNIT 6-RELATED"/>
    <property type="match status" value="1"/>
</dbReference>
<dbReference type="PROSITE" id="PS51379">
    <property type="entry name" value="4FE4S_FER_2"/>
    <property type="match status" value="2"/>
</dbReference>
<feature type="domain" description="4Fe-4S ferredoxin-type" evidence="6">
    <location>
        <begin position="62"/>
        <end position="91"/>
    </location>
</feature>
<dbReference type="EMBL" id="AP024597">
    <property type="protein sequence ID" value="BCU69336.1"/>
    <property type="molecule type" value="Genomic_DNA"/>
</dbReference>
<reference evidence="7 8" key="1">
    <citation type="submission" date="2021-04" db="EMBL/GenBank/DDBJ databases">
        <title>Complete genome sequence of Stygiolobus sp. KN-1.</title>
        <authorList>
            <person name="Nakamura K."/>
            <person name="Sakai H."/>
            <person name="Kurosawa N."/>
        </authorList>
    </citation>
    <scope>NUCLEOTIDE SEQUENCE [LARGE SCALE GENOMIC DNA]</scope>
    <source>
        <strain evidence="7 8">KN-1</strain>
    </source>
</reference>
<keyword evidence="5" id="KW-0411">Iron-sulfur</keyword>
<evidence type="ECO:0000256" key="1">
    <source>
        <dbReference type="ARBA" id="ARBA00022485"/>
    </source>
</evidence>
<evidence type="ECO:0000313" key="8">
    <source>
        <dbReference type="Proteomes" id="UP000825123"/>
    </source>
</evidence>
<evidence type="ECO:0000256" key="4">
    <source>
        <dbReference type="ARBA" id="ARBA00023004"/>
    </source>
</evidence>